<dbReference type="AlphaFoldDB" id="X0RR00"/>
<feature type="coiled-coil region" evidence="1">
    <location>
        <begin position="44"/>
        <end position="71"/>
    </location>
</feature>
<dbReference type="EMBL" id="BARS01001397">
    <property type="protein sequence ID" value="GAF71284.1"/>
    <property type="molecule type" value="Genomic_DNA"/>
</dbReference>
<proteinExistence type="predicted"/>
<protein>
    <submittedName>
        <fullName evidence="2">Uncharacterized protein</fullName>
    </submittedName>
</protein>
<reference evidence="2" key="1">
    <citation type="journal article" date="2014" name="Front. Microbiol.">
        <title>High frequency of phylogenetically diverse reductive dehalogenase-homologous genes in deep subseafloor sedimentary metagenomes.</title>
        <authorList>
            <person name="Kawai M."/>
            <person name="Futagami T."/>
            <person name="Toyoda A."/>
            <person name="Takaki Y."/>
            <person name="Nishi S."/>
            <person name="Hori S."/>
            <person name="Arai W."/>
            <person name="Tsubouchi T."/>
            <person name="Morono Y."/>
            <person name="Uchiyama I."/>
            <person name="Ito T."/>
            <person name="Fujiyama A."/>
            <person name="Inagaki F."/>
            <person name="Takami H."/>
        </authorList>
    </citation>
    <scope>NUCLEOTIDE SEQUENCE</scope>
    <source>
        <strain evidence="2">Expedition CK06-06</strain>
    </source>
</reference>
<gene>
    <name evidence="2" type="ORF">S01H1_02774</name>
</gene>
<sequence length="96" mass="11138">MTMNDSRPPKPKLRWFQFSLRMLLLFVLVAGAGFGLYGRKLLQDRNLRRLAEEQARKREEARRQNERVVKQLEAVGMSAQYSVVIHPDSGDIHPAF</sequence>
<keyword evidence="1" id="KW-0175">Coiled coil</keyword>
<comment type="caution">
    <text evidence="2">The sequence shown here is derived from an EMBL/GenBank/DDBJ whole genome shotgun (WGS) entry which is preliminary data.</text>
</comment>
<feature type="non-terminal residue" evidence="2">
    <location>
        <position position="96"/>
    </location>
</feature>
<evidence type="ECO:0000313" key="2">
    <source>
        <dbReference type="EMBL" id="GAF71284.1"/>
    </source>
</evidence>
<name>X0RR00_9ZZZZ</name>
<organism evidence="2">
    <name type="scientific">marine sediment metagenome</name>
    <dbReference type="NCBI Taxonomy" id="412755"/>
    <lineage>
        <taxon>unclassified sequences</taxon>
        <taxon>metagenomes</taxon>
        <taxon>ecological metagenomes</taxon>
    </lineage>
</organism>
<accession>X0RR00</accession>
<evidence type="ECO:0000256" key="1">
    <source>
        <dbReference type="SAM" id="Coils"/>
    </source>
</evidence>